<accession>A0A1G9B2J0</accession>
<proteinExistence type="predicted"/>
<sequence>MKQLTFWVLVLFPLLGQAQTPLSERWLRGVVVLNNGDTTRGKLNYNTETETLRLDANSSLKTYSTQQVNLFSLYDEESGQTRLFRSLPFRYQSDYERPTFFEVLEDGQPLQLLGRERMSVQSVPVYDPFMNRTYYTNRMQLTNDFFFRENEGRIRQYLGRKREVYLLLSDRKKEVKAFVKRNNLRFDRERDLVEIVKYYNQLKNG</sequence>
<dbReference type="Proteomes" id="UP000198510">
    <property type="component" value="Unassembled WGS sequence"/>
</dbReference>
<gene>
    <name evidence="1" type="ORF">SAMN05421823_102491</name>
</gene>
<evidence type="ECO:0000313" key="1">
    <source>
        <dbReference type="EMBL" id="SDK33769.1"/>
    </source>
</evidence>
<reference evidence="1 2" key="1">
    <citation type="submission" date="2016-10" db="EMBL/GenBank/DDBJ databases">
        <authorList>
            <person name="de Groot N.N."/>
        </authorList>
    </citation>
    <scope>NUCLEOTIDE SEQUENCE [LARGE SCALE GENOMIC DNA]</scope>
    <source>
        <strain evidence="1 2">DSM 25186</strain>
    </source>
</reference>
<protein>
    <submittedName>
        <fullName evidence="1">Uncharacterized protein</fullName>
    </submittedName>
</protein>
<dbReference type="RefSeq" id="WP_143017140.1">
    <property type="nucleotide sequence ID" value="NZ_FNFO01000002.1"/>
</dbReference>
<evidence type="ECO:0000313" key="2">
    <source>
        <dbReference type="Proteomes" id="UP000198510"/>
    </source>
</evidence>
<dbReference type="EMBL" id="FNFO01000002">
    <property type="protein sequence ID" value="SDK33769.1"/>
    <property type="molecule type" value="Genomic_DNA"/>
</dbReference>
<name>A0A1G9B2J0_9BACT</name>
<dbReference type="AlphaFoldDB" id="A0A1G9B2J0"/>
<dbReference type="STRING" id="1075417.SAMN05421823_102491"/>
<dbReference type="OrthoDB" id="979024at2"/>
<keyword evidence="2" id="KW-1185">Reference proteome</keyword>
<organism evidence="1 2">
    <name type="scientific">Catalinimonas alkaloidigena</name>
    <dbReference type="NCBI Taxonomy" id="1075417"/>
    <lineage>
        <taxon>Bacteria</taxon>
        <taxon>Pseudomonadati</taxon>
        <taxon>Bacteroidota</taxon>
        <taxon>Cytophagia</taxon>
        <taxon>Cytophagales</taxon>
        <taxon>Catalimonadaceae</taxon>
        <taxon>Catalinimonas</taxon>
    </lineage>
</organism>